<reference evidence="2" key="1">
    <citation type="journal article" date="2019" name="Environ. Microbiol.">
        <title>Fungal ecological strategies reflected in gene transcription - a case study of two litter decomposers.</title>
        <authorList>
            <person name="Barbi F."/>
            <person name="Kohler A."/>
            <person name="Barry K."/>
            <person name="Baskaran P."/>
            <person name="Daum C."/>
            <person name="Fauchery L."/>
            <person name="Ihrmark K."/>
            <person name="Kuo A."/>
            <person name="LaButti K."/>
            <person name="Lipzen A."/>
            <person name="Morin E."/>
            <person name="Grigoriev I.V."/>
            <person name="Henrissat B."/>
            <person name="Lindahl B."/>
            <person name="Martin F."/>
        </authorList>
    </citation>
    <scope>NUCLEOTIDE SEQUENCE</scope>
    <source>
        <strain evidence="2">JB14</strain>
    </source>
</reference>
<feature type="domain" description="ABC1 atypical kinase-like" evidence="1">
    <location>
        <begin position="258"/>
        <end position="330"/>
    </location>
</feature>
<dbReference type="EMBL" id="ML769537">
    <property type="protein sequence ID" value="KAE9395102.1"/>
    <property type="molecule type" value="Genomic_DNA"/>
</dbReference>
<organism evidence="2 3">
    <name type="scientific">Gymnopus androsaceus JB14</name>
    <dbReference type="NCBI Taxonomy" id="1447944"/>
    <lineage>
        <taxon>Eukaryota</taxon>
        <taxon>Fungi</taxon>
        <taxon>Dikarya</taxon>
        <taxon>Basidiomycota</taxon>
        <taxon>Agaricomycotina</taxon>
        <taxon>Agaricomycetes</taxon>
        <taxon>Agaricomycetidae</taxon>
        <taxon>Agaricales</taxon>
        <taxon>Marasmiineae</taxon>
        <taxon>Omphalotaceae</taxon>
        <taxon>Gymnopus</taxon>
    </lineage>
</organism>
<dbReference type="InterPro" id="IPR011009">
    <property type="entry name" value="Kinase-like_dom_sf"/>
</dbReference>
<accession>A0A6A4HA39</accession>
<dbReference type="Proteomes" id="UP000799118">
    <property type="component" value="Unassembled WGS sequence"/>
</dbReference>
<dbReference type="AlphaFoldDB" id="A0A6A4HA39"/>
<evidence type="ECO:0000313" key="3">
    <source>
        <dbReference type="Proteomes" id="UP000799118"/>
    </source>
</evidence>
<dbReference type="InterPro" id="IPR004147">
    <property type="entry name" value="ABC1_dom"/>
</dbReference>
<dbReference type="Pfam" id="PF03109">
    <property type="entry name" value="ABC1"/>
    <property type="match status" value="1"/>
</dbReference>
<evidence type="ECO:0000259" key="1">
    <source>
        <dbReference type="Pfam" id="PF03109"/>
    </source>
</evidence>
<sequence>MSVDLCAFYDNEDYREFEFRKLIGEFLGLVIPKAKIGDYTTDGAVMYEIVGEDGMARLIIEVKLEQCGHCDPTFQVALHYLENVRLVRKYAVDGNAKAAAWTKSRLPSILISHAGPNIQVFGGVMADRPQTEVLSAPIPMYFQASNEDMMLDLARTLTALGILFTDVGELYRDPPPAYPVQYSFPYPRSFDYTKQTTSFTYAKRVDPARLVFEVKTEHNDVLYVKFTRQYGEAAHRKAHELGFAPKLLACDNLEGGWKMVVMERIPGGFVAVDDLFRELRADDITGREEVKAMIRHALEPFFAAGYVHGDLRPANIFVDAQGKKVLIVDYDWAGPIGEVTYPPNVWVTKTIWRPEADLSFRLIELQHDRKMVEHLYPSPMYT</sequence>
<name>A0A6A4HA39_9AGAR</name>
<gene>
    <name evidence="2" type="ORF">BT96DRAFT_885861</name>
</gene>
<evidence type="ECO:0000313" key="2">
    <source>
        <dbReference type="EMBL" id="KAE9395102.1"/>
    </source>
</evidence>
<keyword evidence="3" id="KW-1185">Reference proteome</keyword>
<proteinExistence type="predicted"/>
<dbReference type="SUPFAM" id="SSF56112">
    <property type="entry name" value="Protein kinase-like (PK-like)"/>
    <property type="match status" value="1"/>
</dbReference>
<dbReference type="OrthoDB" id="4062651at2759"/>
<protein>
    <recommendedName>
        <fullName evidence="1">ABC1 atypical kinase-like domain-containing protein</fullName>
    </recommendedName>
</protein>